<dbReference type="Proteomes" id="UP000295468">
    <property type="component" value="Unassembled WGS sequence"/>
</dbReference>
<feature type="compositionally biased region" description="Basic and acidic residues" evidence="1">
    <location>
        <begin position="67"/>
        <end position="93"/>
    </location>
</feature>
<comment type="caution">
    <text evidence="2">The sequence shown here is derived from an EMBL/GenBank/DDBJ whole genome shotgun (WGS) entry which is preliminary data.</text>
</comment>
<feature type="compositionally biased region" description="Basic and acidic residues" evidence="1">
    <location>
        <begin position="1"/>
        <end position="12"/>
    </location>
</feature>
<dbReference type="RefSeq" id="WP_133642452.1">
    <property type="nucleotide sequence ID" value="NZ_SNYI01000001.1"/>
</dbReference>
<reference evidence="2 3" key="1">
    <citation type="submission" date="2019-03" db="EMBL/GenBank/DDBJ databases">
        <title>Genomic Encyclopedia of Archaeal and Bacterial Type Strains, Phase II (KMG-II): from individual species to whole genera.</title>
        <authorList>
            <person name="Goeker M."/>
        </authorList>
    </citation>
    <scope>NUCLEOTIDE SEQUENCE [LARGE SCALE GENOMIC DNA]</scope>
    <source>
        <strain evidence="2 3">DSM 18435</strain>
    </source>
</reference>
<organism evidence="2 3">
    <name type="scientific">Zeaxanthinibacter enoshimensis</name>
    <dbReference type="NCBI Taxonomy" id="392009"/>
    <lineage>
        <taxon>Bacteria</taxon>
        <taxon>Pseudomonadati</taxon>
        <taxon>Bacteroidota</taxon>
        <taxon>Flavobacteriia</taxon>
        <taxon>Flavobacteriales</taxon>
        <taxon>Flavobacteriaceae</taxon>
        <taxon>Zeaxanthinibacter</taxon>
    </lineage>
</organism>
<protein>
    <submittedName>
        <fullName evidence="2">Uncharacterized protein</fullName>
    </submittedName>
</protein>
<accession>A0A4V3D3Z6</accession>
<dbReference type="OrthoDB" id="1453481at2"/>
<feature type="region of interest" description="Disordered" evidence="1">
    <location>
        <begin position="1"/>
        <end position="93"/>
    </location>
</feature>
<keyword evidence="3" id="KW-1185">Reference proteome</keyword>
<evidence type="ECO:0000313" key="2">
    <source>
        <dbReference type="EMBL" id="TDQ32381.1"/>
    </source>
</evidence>
<dbReference type="AlphaFoldDB" id="A0A4V3D3Z6"/>
<evidence type="ECO:0000313" key="3">
    <source>
        <dbReference type="Proteomes" id="UP000295468"/>
    </source>
</evidence>
<sequence length="93" mass="10817">MEKNKENKKADYNPEVTQEDLDALGKKGLSMDARDDRKLQQRENKVDFTGKDLDVPKGNQTILDNNNKVRDEENKFYSQGGERKNNLEERKDS</sequence>
<feature type="compositionally biased region" description="Basic and acidic residues" evidence="1">
    <location>
        <begin position="32"/>
        <end position="55"/>
    </location>
</feature>
<dbReference type="EMBL" id="SNYI01000001">
    <property type="protein sequence ID" value="TDQ32381.1"/>
    <property type="molecule type" value="Genomic_DNA"/>
</dbReference>
<proteinExistence type="predicted"/>
<gene>
    <name evidence="2" type="ORF">CLV82_0208</name>
</gene>
<evidence type="ECO:0000256" key="1">
    <source>
        <dbReference type="SAM" id="MobiDB-lite"/>
    </source>
</evidence>
<name>A0A4V3D3Z6_9FLAO</name>